<dbReference type="OrthoDB" id="7206705at2"/>
<dbReference type="PANTHER" id="PTHR37691:SF1">
    <property type="entry name" value="BLR3518 PROTEIN"/>
    <property type="match status" value="1"/>
</dbReference>
<reference evidence="1 2" key="1">
    <citation type="submission" date="2019-08" db="EMBL/GenBank/DDBJ databases">
        <title>Draft genome sequence of Lysobacter sp. UKS-15.</title>
        <authorList>
            <person name="Im W.-T."/>
        </authorList>
    </citation>
    <scope>NUCLEOTIDE SEQUENCE [LARGE SCALE GENOMIC DNA]</scope>
    <source>
        <strain evidence="1 2">UKS-15</strain>
    </source>
</reference>
<dbReference type="InterPro" id="IPR027396">
    <property type="entry name" value="DsrEFH-like"/>
</dbReference>
<dbReference type="InterPro" id="IPR003787">
    <property type="entry name" value="Sulphur_relay_DsrE/F-like"/>
</dbReference>
<protein>
    <submittedName>
        <fullName evidence="1">DsrE family protein</fullName>
    </submittedName>
</protein>
<comment type="caution">
    <text evidence="1">The sequence shown here is derived from an EMBL/GenBank/DDBJ whole genome shotgun (WGS) entry which is preliminary data.</text>
</comment>
<dbReference type="Proteomes" id="UP000323164">
    <property type="component" value="Unassembled WGS sequence"/>
</dbReference>
<gene>
    <name evidence="1" type="ORF">FW784_08245</name>
</gene>
<evidence type="ECO:0000313" key="1">
    <source>
        <dbReference type="EMBL" id="TZF89691.1"/>
    </source>
</evidence>
<dbReference type="Gene3D" id="3.40.1260.10">
    <property type="entry name" value="DsrEFH-like"/>
    <property type="match status" value="1"/>
</dbReference>
<dbReference type="PANTHER" id="PTHR37691">
    <property type="entry name" value="BLR3518 PROTEIN"/>
    <property type="match status" value="1"/>
</dbReference>
<accession>A0A5D8Z4K0</accession>
<dbReference type="SUPFAM" id="SSF75169">
    <property type="entry name" value="DsrEFH-like"/>
    <property type="match status" value="1"/>
</dbReference>
<dbReference type="Pfam" id="PF02635">
    <property type="entry name" value="DsrE"/>
    <property type="match status" value="1"/>
</dbReference>
<dbReference type="AlphaFoldDB" id="A0A5D8Z4K0"/>
<sequence length="206" mass="21569">MRFVCIVRRWPRVPRGDAMVRPVHLFAAAALSLLLGACQTVAPVKHAAFVAIPGFGAPFEAADAGVQVDPSMRYRVAFPATHAASSPTEVLPALDRAARFLNLLGAAGRTIQPGDVVVVISGPATTSVLTDVAWRTRHPEVAANGNPNLPLIRALRDAGAVVAVCSQALHGQKIDAADVDASVRRDLSAMTTLVALQAKGYAVVPE</sequence>
<evidence type="ECO:0000313" key="2">
    <source>
        <dbReference type="Proteomes" id="UP000323164"/>
    </source>
</evidence>
<name>A0A5D8Z4K0_9GAMM</name>
<organism evidence="1 2">
    <name type="scientific">Cognatilysobacter lacus</name>
    <dbReference type="NCBI Taxonomy" id="1643323"/>
    <lineage>
        <taxon>Bacteria</taxon>
        <taxon>Pseudomonadati</taxon>
        <taxon>Pseudomonadota</taxon>
        <taxon>Gammaproteobacteria</taxon>
        <taxon>Lysobacterales</taxon>
        <taxon>Lysobacteraceae</taxon>
        <taxon>Cognatilysobacter</taxon>
    </lineage>
</organism>
<keyword evidence="2" id="KW-1185">Reference proteome</keyword>
<dbReference type="EMBL" id="VTRV01000076">
    <property type="protein sequence ID" value="TZF89691.1"/>
    <property type="molecule type" value="Genomic_DNA"/>
</dbReference>
<proteinExistence type="predicted"/>